<protein>
    <submittedName>
        <fullName evidence="6">Trypsin-like peptidase domain-containing protein</fullName>
    </submittedName>
</protein>
<dbReference type="PANTHER" id="PTHR43343">
    <property type="entry name" value="PEPTIDASE S12"/>
    <property type="match status" value="1"/>
</dbReference>
<dbReference type="InterPro" id="IPR051201">
    <property type="entry name" value="Chloro_Bact_Ser_Proteases"/>
</dbReference>
<dbReference type="Gene3D" id="2.40.10.10">
    <property type="entry name" value="Trypsin-like serine proteases"/>
    <property type="match status" value="2"/>
</dbReference>
<evidence type="ECO:0000256" key="4">
    <source>
        <dbReference type="SAM" id="Phobius"/>
    </source>
</evidence>
<evidence type="ECO:0000313" key="7">
    <source>
        <dbReference type="Proteomes" id="UP001529338"/>
    </source>
</evidence>
<keyword evidence="2" id="KW-0645">Protease</keyword>
<accession>A0ABT7SCJ3</accession>
<gene>
    <name evidence="6" type="ORF">QRT04_03030</name>
</gene>
<proteinExistence type="inferred from homology"/>
<dbReference type="SUPFAM" id="SSF50156">
    <property type="entry name" value="PDZ domain-like"/>
    <property type="match status" value="1"/>
</dbReference>
<reference evidence="6 7" key="1">
    <citation type="submission" date="2023-06" db="EMBL/GenBank/DDBJ databases">
        <title>Cellulomonas sp. MW4 Whole genome sequence.</title>
        <authorList>
            <person name="Park S."/>
        </authorList>
    </citation>
    <scope>NUCLEOTIDE SEQUENCE [LARGE SCALE GENOMIC DNA]</scope>
    <source>
        <strain evidence="6 7">MW4</strain>
    </source>
</reference>
<dbReference type="RefSeq" id="WP_289453411.1">
    <property type="nucleotide sequence ID" value="NZ_JAUCGQ010000001.1"/>
</dbReference>
<evidence type="ECO:0000256" key="2">
    <source>
        <dbReference type="ARBA" id="ARBA00022670"/>
    </source>
</evidence>
<feature type="domain" description="PDZ" evidence="5">
    <location>
        <begin position="310"/>
        <end position="378"/>
    </location>
</feature>
<evidence type="ECO:0000256" key="1">
    <source>
        <dbReference type="ARBA" id="ARBA00010541"/>
    </source>
</evidence>
<feature type="transmembrane region" description="Helical" evidence="4">
    <location>
        <begin position="48"/>
        <end position="68"/>
    </location>
</feature>
<evidence type="ECO:0000259" key="5">
    <source>
        <dbReference type="PROSITE" id="PS50106"/>
    </source>
</evidence>
<keyword evidence="7" id="KW-1185">Reference proteome</keyword>
<evidence type="ECO:0000313" key="6">
    <source>
        <dbReference type="EMBL" id="MDM7853895.1"/>
    </source>
</evidence>
<organism evidence="6 7">
    <name type="scientific">Cellulomonas alba</name>
    <dbReference type="NCBI Taxonomy" id="3053467"/>
    <lineage>
        <taxon>Bacteria</taxon>
        <taxon>Bacillati</taxon>
        <taxon>Actinomycetota</taxon>
        <taxon>Actinomycetes</taxon>
        <taxon>Micrococcales</taxon>
        <taxon>Cellulomonadaceae</taxon>
        <taxon>Cellulomonas</taxon>
    </lineage>
</organism>
<evidence type="ECO:0000256" key="3">
    <source>
        <dbReference type="ARBA" id="ARBA00022801"/>
    </source>
</evidence>
<dbReference type="InterPro" id="IPR036034">
    <property type="entry name" value="PDZ_sf"/>
</dbReference>
<dbReference type="InterPro" id="IPR001478">
    <property type="entry name" value="PDZ"/>
</dbReference>
<dbReference type="Gene3D" id="2.30.42.10">
    <property type="match status" value="1"/>
</dbReference>
<dbReference type="PROSITE" id="PS50106">
    <property type="entry name" value="PDZ"/>
    <property type="match status" value="1"/>
</dbReference>
<dbReference type="InterPro" id="IPR009003">
    <property type="entry name" value="Peptidase_S1_PA"/>
</dbReference>
<dbReference type="InterPro" id="IPR001940">
    <property type="entry name" value="Peptidase_S1C"/>
</dbReference>
<keyword evidence="3" id="KW-0378">Hydrolase</keyword>
<dbReference type="InterPro" id="IPR043504">
    <property type="entry name" value="Peptidase_S1_PA_chymotrypsin"/>
</dbReference>
<keyword evidence="4" id="KW-0812">Transmembrane</keyword>
<dbReference type="SMART" id="SM00228">
    <property type="entry name" value="PDZ"/>
    <property type="match status" value="1"/>
</dbReference>
<comment type="caution">
    <text evidence="6">The sequence shown here is derived from an EMBL/GenBank/DDBJ whole genome shotgun (WGS) entry which is preliminary data.</text>
</comment>
<dbReference type="Proteomes" id="UP001529338">
    <property type="component" value="Unassembled WGS sequence"/>
</dbReference>
<sequence>MTDEAGRADGPARDPAVAPEMAAPVADAAAPAEAAAPAGVPTRRRWPLVLTGVVVVALLAGAAGVAVGHHTRAGTAACAATRTAERGLPSVVTVFATGGGSSGSGTGELIRSGGYILTNEHVINVAANHAGGTLSVLYSDGHRSDATLVGRDVPTDLAVLQAEDGGGGLPLIAWGSSHDLRVGQPVVALGAPLGLSSTVTAGIVSALGRSLSVPTGENATAHLIGAIQTDASINPGNSGGPLVDCSARLVGVNTAIATAPNASGQAGGGSIGLGFAIPADLARPLSDELIAHGSVNHPTFGLDAQTVPSGLAHAQGVPGGLYVLAVDPGGPADQAGIRPGDVLTTVDGQPAQDAEQLVVVTLKRAVGDRVDVTYVRTGRTGSTTVTLGDSRS</sequence>
<keyword evidence="4" id="KW-1133">Transmembrane helix</keyword>
<dbReference type="PANTHER" id="PTHR43343:SF3">
    <property type="entry name" value="PROTEASE DO-LIKE 8, CHLOROPLASTIC"/>
    <property type="match status" value="1"/>
</dbReference>
<dbReference type="PRINTS" id="PR00834">
    <property type="entry name" value="PROTEASES2C"/>
</dbReference>
<dbReference type="EMBL" id="JAUCGQ010000001">
    <property type="protein sequence ID" value="MDM7853895.1"/>
    <property type="molecule type" value="Genomic_DNA"/>
</dbReference>
<keyword evidence="4" id="KW-0472">Membrane</keyword>
<name>A0ABT7SCJ3_9CELL</name>
<comment type="similarity">
    <text evidence="1">Belongs to the peptidase S1C family.</text>
</comment>
<dbReference type="Pfam" id="PF13365">
    <property type="entry name" value="Trypsin_2"/>
    <property type="match status" value="1"/>
</dbReference>
<dbReference type="SUPFAM" id="SSF50494">
    <property type="entry name" value="Trypsin-like serine proteases"/>
    <property type="match status" value="1"/>
</dbReference>
<dbReference type="Pfam" id="PF13180">
    <property type="entry name" value="PDZ_2"/>
    <property type="match status" value="1"/>
</dbReference>